<reference evidence="1 2" key="1">
    <citation type="journal article" date="2019" name="Fungal Biol. Biotechnol.">
        <title>Draft genome sequence of fastidious pathogen Ceratobasidium theobromae, which causes vascular-streak dieback in Theobroma cacao.</title>
        <authorList>
            <person name="Ali S.S."/>
            <person name="Asman A."/>
            <person name="Shao J."/>
            <person name="Firmansyah A.P."/>
            <person name="Susilo A.W."/>
            <person name="Rosmana A."/>
            <person name="McMahon P."/>
            <person name="Junaid M."/>
            <person name="Guest D."/>
            <person name="Kheng T.Y."/>
            <person name="Meinhardt L.W."/>
            <person name="Bailey B.A."/>
        </authorList>
    </citation>
    <scope>NUCLEOTIDE SEQUENCE [LARGE SCALE GENOMIC DNA]</scope>
    <source>
        <strain evidence="1 2">CT2</strain>
    </source>
</reference>
<dbReference type="EMBL" id="SSOP01000061">
    <property type="protein sequence ID" value="KAB5592560.1"/>
    <property type="molecule type" value="Genomic_DNA"/>
</dbReference>
<gene>
    <name evidence="1" type="ORF">CTheo_4027</name>
</gene>
<protein>
    <recommendedName>
        <fullName evidence="3">Ricin B lectin domain-containing protein</fullName>
    </recommendedName>
</protein>
<evidence type="ECO:0000313" key="2">
    <source>
        <dbReference type="Proteomes" id="UP000383932"/>
    </source>
</evidence>
<dbReference type="AlphaFoldDB" id="A0A5N5QLD2"/>
<proteinExistence type="predicted"/>
<evidence type="ECO:0008006" key="3">
    <source>
        <dbReference type="Google" id="ProtNLM"/>
    </source>
</evidence>
<comment type="caution">
    <text evidence="1">The sequence shown here is derived from an EMBL/GenBank/DDBJ whole genome shotgun (WGS) entry which is preliminary data.</text>
</comment>
<evidence type="ECO:0000313" key="1">
    <source>
        <dbReference type="EMBL" id="KAB5592560.1"/>
    </source>
</evidence>
<accession>A0A5N5QLD2</accession>
<dbReference type="Gene3D" id="2.80.10.50">
    <property type="match status" value="1"/>
</dbReference>
<name>A0A5N5QLD2_9AGAM</name>
<dbReference type="Proteomes" id="UP000383932">
    <property type="component" value="Unassembled WGS sequence"/>
</dbReference>
<sequence length="143" mass="15978">MPSPGVYRIKSADKHAEPLYAGNPPSQIKLGAAVTAVTENESFLVRVPVPGGDLCQFEIIKPKSADDTYLARQIHQRGRVEIDNYPWPWEMSHGHTENSYRIEAPSKGLYWTLPTDSRAGSVIKLLGYEGNPTQDWVFVPVQE</sequence>
<keyword evidence="2" id="KW-1185">Reference proteome</keyword>
<organism evidence="1 2">
    <name type="scientific">Ceratobasidium theobromae</name>
    <dbReference type="NCBI Taxonomy" id="1582974"/>
    <lineage>
        <taxon>Eukaryota</taxon>
        <taxon>Fungi</taxon>
        <taxon>Dikarya</taxon>
        <taxon>Basidiomycota</taxon>
        <taxon>Agaricomycotina</taxon>
        <taxon>Agaricomycetes</taxon>
        <taxon>Cantharellales</taxon>
        <taxon>Ceratobasidiaceae</taxon>
        <taxon>Ceratobasidium</taxon>
    </lineage>
</organism>